<organism evidence="1">
    <name type="scientific">Lotus japonicus</name>
    <name type="common">Lotus corniculatus var. japonicus</name>
    <dbReference type="NCBI Taxonomy" id="34305"/>
    <lineage>
        <taxon>Eukaryota</taxon>
        <taxon>Viridiplantae</taxon>
        <taxon>Streptophyta</taxon>
        <taxon>Embryophyta</taxon>
        <taxon>Tracheophyta</taxon>
        <taxon>Spermatophyta</taxon>
        <taxon>Magnoliopsida</taxon>
        <taxon>eudicotyledons</taxon>
        <taxon>Gunneridae</taxon>
        <taxon>Pentapetalae</taxon>
        <taxon>rosids</taxon>
        <taxon>fabids</taxon>
        <taxon>Fabales</taxon>
        <taxon>Fabaceae</taxon>
        <taxon>Papilionoideae</taxon>
        <taxon>50 kb inversion clade</taxon>
        <taxon>NPAAA clade</taxon>
        <taxon>Hologalegina</taxon>
        <taxon>robinioid clade</taxon>
        <taxon>Loteae</taxon>
        <taxon>Lotus</taxon>
    </lineage>
</organism>
<evidence type="ECO:0000313" key="1">
    <source>
        <dbReference type="EMBL" id="AFK41587.1"/>
    </source>
</evidence>
<dbReference type="AlphaFoldDB" id="I3SMU5"/>
<dbReference type="EMBL" id="BT141793">
    <property type="protein sequence ID" value="AFK41587.1"/>
    <property type="molecule type" value="mRNA"/>
</dbReference>
<name>I3SMU5_LOTJA</name>
<protein>
    <submittedName>
        <fullName evidence="1">Uncharacterized protein</fullName>
    </submittedName>
</protein>
<reference evidence="1" key="1">
    <citation type="submission" date="2012-05" db="EMBL/GenBank/DDBJ databases">
        <authorList>
            <person name="Krishnakumar V."/>
            <person name="Cheung F."/>
            <person name="Xiao Y."/>
            <person name="Chan A."/>
            <person name="Moskal W.A."/>
            <person name="Town C.D."/>
        </authorList>
    </citation>
    <scope>NUCLEOTIDE SEQUENCE</scope>
</reference>
<proteinExistence type="evidence at transcript level"/>
<sequence length="86" mass="10005">MSTMICAYLERKHLDLLRPFSGSKLKRILSELPTTLTQETNPLDYALKKLTWENHLQQDDIAKAYHECIMLGPVIQNLENLVSYRT</sequence>
<accession>I3SMU5</accession>